<proteinExistence type="predicted"/>
<protein>
    <submittedName>
        <fullName evidence="2">Uncharacterized protein</fullName>
    </submittedName>
</protein>
<dbReference type="RefSeq" id="WP_013608637.1">
    <property type="nucleotide sequence ID" value="NC_015152.1"/>
</dbReference>
<dbReference type="HOGENOM" id="CLU_1433633_0_0_12"/>
<organism evidence="2 3">
    <name type="scientific">Sphaerochaeta globosa (strain ATCC BAA-1886 / DSM 22777 / Buddy)</name>
    <name type="common">Spirochaeta sp. (strain Buddy)</name>
    <dbReference type="NCBI Taxonomy" id="158189"/>
    <lineage>
        <taxon>Bacteria</taxon>
        <taxon>Pseudomonadati</taxon>
        <taxon>Spirochaetota</taxon>
        <taxon>Spirochaetia</taxon>
        <taxon>Spirochaetales</taxon>
        <taxon>Sphaerochaetaceae</taxon>
        <taxon>Sphaerochaeta</taxon>
    </lineage>
</organism>
<keyword evidence="3" id="KW-1185">Reference proteome</keyword>
<keyword evidence="1" id="KW-0732">Signal</keyword>
<evidence type="ECO:0000313" key="3">
    <source>
        <dbReference type="Proteomes" id="UP000008466"/>
    </source>
</evidence>
<dbReference type="EMBL" id="CP002541">
    <property type="protein sequence ID" value="ADY14794.1"/>
    <property type="molecule type" value="Genomic_DNA"/>
</dbReference>
<feature type="chain" id="PRO_5003256561" evidence="1">
    <location>
        <begin position="22"/>
        <end position="189"/>
    </location>
</feature>
<name>F0RZP3_SPHGB</name>
<dbReference type="KEGG" id="sbu:SpiBuddy_2987"/>
<dbReference type="OrthoDB" id="9908637at2"/>
<sequence>MNKKLVALALVLLIAVSGLFAYTNPGPVYAYLQGSVGETLEHGFLDDLENDVTFDNSKTILNAFNTSNPPSFMYGYRTNAVGPIFFRMTVGDFLHTDGIHKVKISSVKVGSTNLTTMTKDIDNTYKLFNINIVEFDEDDFLSGKNKYTIIPATATGSDHLGNTIEAGEYIGTATAGVYLSTITITISAS</sequence>
<feature type="signal peptide" evidence="1">
    <location>
        <begin position="1"/>
        <end position="21"/>
    </location>
</feature>
<dbReference type="AlphaFoldDB" id="F0RZP3"/>
<dbReference type="Proteomes" id="UP000008466">
    <property type="component" value="Chromosome"/>
</dbReference>
<evidence type="ECO:0000256" key="1">
    <source>
        <dbReference type="SAM" id="SignalP"/>
    </source>
</evidence>
<evidence type="ECO:0000313" key="2">
    <source>
        <dbReference type="EMBL" id="ADY14794.1"/>
    </source>
</evidence>
<gene>
    <name evidence="2" type="ordered locus">SpiBuddy_2987</name>
</gene>
<accession>F0RZP3</accession>
<reference evidence="3" key="1">
    <citation type="submission" date="2011-02" db="EMBL/GenBank/DDBJ databases">
        <title>Complete sequence of Spirochaeta sp. Buddy.</title>
        <authorList>
            <person name="Lucas S."/>
            <person name="Copeland A."/>
            <person name="Lapidus A."/>
            <person name="Cheng J.-F."/>
            <person name="Goodwin L."/>
            <person name="Pitluck S."/>
            <person name="Zeytun A."/>
            <person name="Detter J.C."/>
            <person name="Han C."/>
            <person name="Tapia R."/>
            <person name="Land M."/>
            <person name="Hauser L."/>
            <person name="Kyrpides N."/>
            <person name="Ivanova N."/>
            <person name="Mikhailova N."/>
            <person name="Pagani I."/>
            <person name="Ritalahti K.M."/>
            <person name="Loeffler F.E."/>
            <person name="Woyke T."/>
        </authorList>
    </citation>
    <scope>NUCLEOTIDE SEQUENCE [LARGE SCALE GENOMIC DNA]</scope>
    <source>
        <strain evidence="3">ATCC BAA-1886 / DSM 22777 / Buddy</strain>
    </source>
</reference>